<name>A0ABZ2JUW9_9BACT</name>
<dbReference type="PANTHER" id="PTHR46580">
    <property type="entry name" value="SENSOR KINASE-RELATED"/>
    <property type="match status" value="1"/>
</dbReference>
<organism evidence="2 3">
    <name type="scientific">Pendulispora brunnea</name>
    <dbReference type="NCBI Taxonomy" id="2905690"/>
    <lineage>
        <taxon>Bacteria</taxon>
        <taxon>Pseudomonadati</taxon>
        <taxon>Myxococcota</taxon>
        <taxon>Myxococcia</taxon>
        <taxon>Myxococcales</taxon>
        <taxon>Sorangiineae</taxon>
        <taxon>Pendulisporaceae</taxon>
        <taxon>Pendulispora</taxon>
    </lineage>
</organism>
<proteinExistence type="predicted"/>
<dbReference type="PANTHER" id="PTHR46580:SF4">
    <property type="entry name" value="ATP_GTP-BINDING PROTEIN"/>
    <property type="match status" value="1"/>
</dbReference>
<evidence type="ECO:0000313" key="3">
    <source>
        <dbReference type="Proteomes" id="UP001379533"/>
    </source>
</evidence>
<keyword evidence="3" id="KW-1185">Reference proteome</keyword>
<dbReference type="EMBL" id="CP089982">
    <property type="protein sequence ID" value="WXA90256.1"/>
    <property type="molecule type" value="Genomic_DNA"/>
</dbReference>
<evidence type="ECO:0000256" key="1">
    <source>
        <dbReference type="SAM" id="MobiDB-lite"/>
    </source>
</evidence>
<dbReference type="PROSITE" id="PS51257">
    <property type="entry name" value="PROKAR_LIPOPROTEIN"/>
    <property type="match status" value="1"/>
</dbReference>
<evidence type="ECO:0000313" key="2">
    <source>
        <dbReference type="EMBL" id="WXA90256.1"/>
    </source>
</evidence>
<accession>A0ABZ2JUW9</accession>
<reference evidence="2 3" key="1">
    <citation type="submission" date="2021-12" db="EMBL/GenBank/DDBJ databases">
        <title>Discovery of the Pendulisporaceae a myxobacterial family with distinct sporulation behavior and unique specialized metabolism.</title>
        <authorList>
            <person name="Garcia R."/>
            <person name="Popoff A."/>
            <person name="Bader C.D."/>
            <person name="Loehr J."/>
            <person name="Walesch S."/>
            <person name="Walt C."/>
            <person name="Boldt J."/>
            <person name="Bunk B."/>
            <person name="Haeckl F.J.F.P.J."/>
            <person name="Gunesch A.P."/>
            <person name="Birkelbach J."/>
            <person name="Nuebel U."/>
            <person name="Pietschmann T."/>
            <person name="Bach T."/>
            <person name="Mueller R."/>
        </authorList>
    </citation>
    <scope>NUCLEOTIDE SEQUENCE [LARGE SCALE GENOMIC DNA]</scope>
    <source>
        <strain evidence="2 3">MSr12523</strain>
    </source>
</reference>
<dbReference type="InterPro" id="IPR028994">
    <property type="entry name" value="Integrin_alpha_N"/>
</dbReference>
<gene>
    <name evidence="2" type="ORF">LZC95_27810</name>
</gene>
<dbReference type="Proteomes" id="UP001379533">
    <property type="component" value="Chromosome"/>
</dbReference>
<dbReference type="Gene3D" id="2.130.10.130">
    <property type="entry name" value="Integrin alpha, N-terminal"/>
    <property type="match status" value="2"/>
</dbReference>
<sequence length="907" mass="96994">MKFRRFGGVLVAGLAGMFSCRALPDTGECGNDVAEAGEDCDGTLPGTVCKECRFRCTAPDSTTSERIDCPIGYFCAPKADRTWPGGPRDDKQHRCRAPSGNFEVIPLQAASKAFLDVADVDGDGVKEVIATSSSLTQAYSWNPRRFNPTDAAFSKVFIKIPNWSSDRDYVRPVVTPWLGPGGDALLFSAGRLAVWLPDARSHTLEPVQYPTVVFEHAEGLRVVAADTHLTIDGEASPGAELYLFRPSSDGLGPHIARLQAHVPKLIHLLREPPARLAGEVQIADLSGDKLADMAFAFKGSTVVDVFLPAQPPSDMTVALPSGYVVGGKGILLEDLDGDGKRDILVHVEGGASKSPIAVAYGLGNGTFDSSPNPSPTGHGDGHASIWNPDPSVQLGSSFPLAAGQLTNVGPSDERLCDFVFPDGILFRFSEKERYVKQPSPPHVRWEEAKIDDFNGDGFPDIVTRSKGALMFHQGSKEPMVMMRANHTVSDVTGFVVGDFDGDSQPDAACSISDATHSELRVVYNVSSPDEARTEKEDVSVPMGQFPPIERMVSGHLGSDGLADIAIVGKSSEADSRYLALLQGSAAKEMVSPLELDHLRGKNESFESLAVAVGRFADDGRLGIAALVESAEDRPAHGLWRLPLAGDAQVILGGSTYEAFPKDPLRPLAWKKASIAALDLDPKSDVPLDELLIAVPPAESKDPKGALVVARLVEGKWAIESSRPLGDALESRIPWKVQAVDIDGDQAKDLAVLFEEGKEEDGRTRVKLDVYFNDQTGTLGNPVSIAMPGYDMVDCAWLHADPHSAAKDKKDLVVLVRESSDPNGEAHVFVLTTDATKRSFSAPRALQAKESALALRPGAAVSSSRFRGSITAGDIDGDGVDDIVYSTGREATLLKGTPTTSDPPRGRR</sequence>
<protein>
    <submittedName>
        <fullName evidence="2">VCBS repeat-containing protein</fullName>
    </submittedName>
</protein>
<dbReference type="RefSeq" id="WP_394840869.1">
    <property type="nucleotide sequence ID" value="NZ_CP089982.1"/>
</dbReference>
<feature type="region of interest" description="Disordered" evidence="1">
    <location>
        <begin position="367"/>
        <end position="388"/>
    </location>
</feature>
<dbReference type="SUPFAM" id="SSF69318">
    <property type="entry name" value="Integrin alpha N-terminal domain"/>
    <property type="match status" value="2"/>
</dbReference>